<dbReference type="Pfam" id="PF05990">
    <property type="entry name" value="DUF900"/>
    <property type="match status" value="1"/>
</dbReference>
<dbReference type="PANTHER" id="PTHR36513">
    <property type="entry name" value="ABC TRANSMEMBRANE TYPE-1 DOMAIN-CONTAINING PROTEIN"/>
    <property type="match status" value="1"/>
</dbReference>
<dbReference type="Proteomes" id="UP000207598">
    <property type="component" value="Unassembled WGS sequence"/>
</dbReference>
<evidence type="ECO:0000313" key="3">
    <source>
        <dbReference type="Proteomes" id="UP000207598"/>
    </source>
</evidence>
<feature type="signal peptide" evidence="1">
    <location>
        <begin position="1"/>
        <end position="25"/>
    </location>
</feature>
<dbReference type="InterPro" id="IPR029058">
    <property type="entry name" value="AB_hydrolase_fold"/>
</dbReference>
<name>A0A238JMP0_9RHOB</name>
<dbReference type="OrthoDB" id="9797755at2"/>
<feature type="chain" id="PRO_5013099440" description="Alpha/beta hydrolase family protein" evidence="1">
    <location>
        <begin position="26"/>
        <end position="581"/>
    </location>
</feature>
<evidence type="ECO:0000313" key="2">
    <source>
        <dbReference type="EMBL" id="SMX31948.1"/>
    </source>
</evidence>
<dbReference type="AlphaFoldDB" id="A0A238JMP0"/>
<dbReference type="InterPro" id="IPR010297">
    <property type="entry name" value="DUF900_hydrolase"/>
</dbReference>
<accession>A0A238JMP0</accession>
<keyword evidence="3" id="KW-1185">Reference proteome</keyword>
<dbReference type="EMBL" id="FXYF01000001">
    <property type="protein sequence ID" value="SMX31948.1"/>
    <property type="molecule type" value="Genomic_DNA"/>
</dbReference>
<evidence type="ECO:0008006" key="4">
    <source>
        <dbReference type="Google" id="ProtNLM"/>
    </source>
</evidence>
<reference evidence="2 3" key="1">
    <citation type="submission" date="2017-05" db="EMBL/GenBank/DDBJ databases">
        <authorList>
            <person name="Song R."/>
            <person name="Chenine A.L."/>
            <person name="Ruprecht R.M."/>
        </authorList>
    </citation>
    <scope>NUCLEOTIDE SEQUENCE [LARGE SCALE GENOMIC DNA]</scope>
    <source>
        <strain evidence="2 3">CECT 8898</strain>
    </source>
</reference>
<dbReference type="SUPFAM" id="SSF53474">
    <property type="entry name" value="alpha/beta-Hydrolases"/>
    <property type="match status" value="1"/>
</dbReference>
<dbReference type="RefSeq" id="WP_094019002.1">
    <property type="nucleotide sequence ID" value="NZ_FXYF01000001.1"/>
</dbReference>
<sequence length="581" mass="62999">MTIIHRSLVMVIGMALTALPQAGQAQDISRVIALDTLAASDPFQALQQVDIALRDPRVLGTPPEMRILTDLMQMRADLLEALGYVQASDAWADLARTRAFARAELGEDPVPAFLKAAEIYEAQGALTSARTMIEAAITAETETGRDDDTLRDLYAELARLATKMGDTEAAETAQAAASALGATAFETLAVPAGEGFHAVEVYYATDRARTGATHPARFYGSDRGARLELGVATVTIPNTHVAGRVEQPSIWRLEFRASESKHVLLKSVEPMDPETYFGRLQGEFADDPGRDLLLYIHGYNHSFEYASQRAAQIVHDMGNGTVPVLFSWPSRDSTVGYNADAAVVRLSGRRLARFIEDLVLRSGAQSINVVAHSMGNQALTDALEILALKRDARPGDAPILDQVMFAAPDVDAELFAAMARTFAPLARRMTLYASSNDWALVSSQKLHGSAPRAGLGGDILLVSDSFDSIDMSSLGDDMLAHNYFSNDSSALVDMMTLFWQDVPPQNRCGLQPSAAGATTAFVYREGVCPSNDLIGVLSNAQTRHLRTDDEIRSLVIDLLGDQSRVERVLSVLDLMFAALRR</sequence>
<gene>
    <name evidence="2" type="ORF">MAA8898_00092</name>
</gene>
<organism evidence="2 3">
    <name type="scientific">Maliponia aquimaris</name>
    <dbReference type="NCBI Taxonomy" id="1673631"/>
    <lineage>
        <taxon>Bacteria</taxon>
        <taxon>Pseudomonadati</taxon>
        <taxon>Pseudomonadota</taxon>
        <taxon>Alphaproteobacteria</taxon>
        <taxon>Rhodobacterales</taxon>
        <taxon>Paracoccaceae</taxon>
        <taxon>Maliponia</taxon>
    </lineage>
</organism>
<evidence type="ECO:0000256" key="1">
    <source>
        <dbReference type="SAM" id="SignalP"/>
    </source>
</evidence>
<keyword evidence="1" id="KW-0732">Signal</keyword>
<protein>
    <recommendedName>
        <fullName evidence="4">Alpha/beta hydrolase family protein</fullName>
    </recommendedName>
</protein>
<dbReference type="PANTHER" id="PTHR36513:SF1">
    <property type="entry name" value="TRANSMEMBRANE PROTEIN"/>
    <property type="match status" value="1"/>
</dbReference>
<dbReference type="Gene3D" id="3.40.50.1820">
    <property type="entry name" value="alpha/beta hydrolase"/>
    <property type="match status" value="1"/>
</dbReference>
<proteinExistence type="predicted"/>